<keyword evidence="3" id="KW-1185">Reference proteome</keyword>
<protein>
    <submittedName>
        <fullName evidence="2">Uncharacterized protein</fullName>
    </submittedName>
</protein>
<evidence type="ECO:0000313" key="2">
    <source>
        <dbReference type="EMBL" id="OTG34299.1"/>
    </source>
</evidence>
<sequence>MKQKGGSLYEPPSHRLELAPLLPNKSALTSLSSFPELINLYKSRTYLPSKPHLIPRRTTHTFTRNPHRNHLDPQPLSFPHRRTHTSPVNRRRYRILTGVRRSRRNAELSSESFTTRRNFLLPSETTACHLLLRVNLLCLLPHFWIQLNLFLLSKRNANNVDR</sequence>
<proteinExistence type="predicted"/>
<reference evidence="3" key="1">
    <citation type="journal article" date="2017" name="Nature">
        <title>The sunflower genome provides insights into oil metabolism, flowering and Asterid evolution.</title>
        <authorList>
            <person name="Badouin H."/>
            <person name="Gouzy J."/>
            <person name="Grassa C.J."/>
            <person name="Murat F."/>
            <person name="Staton S.E."/>
            <person name="Cottret L."/>
            <person name="Lelandais-Briere C."/>
            <person name="Owens G.L."/>
            <person name="Carrere S."/>
            <person name="Mayjonade B."/>
            <person name="Legrand L."/>
            <person name="Gill N."/>
            <person name="Kane N.C."/>
            <person name="Bowers J.E."/>
            <person name="Hubner S."/>
            <person name="Bellec A."/>
            <person name="Berard A."/>
            <person name="Berges H."/>
            <person name="Blanchet N."/>
            <person name="Boniface M.C."/>
            <person name="Brunel D."/>
            <person name="Catrice O."/>
            <person name="Chaidir N."/>
            <person name="Claudel C."/>
            <person name="Donnadieu C."/>
            <person name="Faraut T."/>
            <person name="Fievet G."/>
            <person name="Helmstetter N."/>
            <person name="King M."/>
            <person name="Knapp S.J."/>
            <person name="Lai Z."/>
            <person name="Le Paslier M.C."/>
            <person name="Lippi Y."/>
            <person name="Lorenzon L."/>
            <person name="Mandel J.R."/>
            <person name="Marage G."/>
            <person name="Marchand G."/>
            <person name="Marquand E."/>
            <person name="Bret-Mestries E."/>
            <person name="Morien E."/>
            <person name="Nambeesan S."/>
            <person name="Nguyen T."/>
            <person name="Pegot-Espagnet P."/>
            <person name="Pouilly N."/>
            <person name="Raftis F."/>
            <person name="Sallet E."/>
            <person name="Schiex T."/>
            <person name="Thomas J."/>
            <person name="Vandecasteele C."/>
            <person name="Vares D."/>
            <person name="Vear F."/>
            <person name="Vautrin S."/>
            <person name="Crespi M."/>
            <person name="Mangin B."/>
            <person name="Burke J.M."/>
            <person name="Salse J."/>
            <person name="Munos S."/>
            <person name="Vincourt P."/>
            <person name="Rieseberg L.H."/>
            <person name="Langlade N.B."/>
        </authorList>
    </citation>
    <scope>NUCLEOTIDE SEQUENCE [LARGE SCALE GENOMIC DNA]</scope>
    <source>
        <strain evidence="3">cv. SF193</strain>
    </source>
</reference>
<evidence type="ECO:0000313" key="3">
    <source>
        <dbReference type="Proteomes" id="UP000215914"/>
    </source>
</evidence>
<organism evidence="2 3">
    <name type="scientific">Helianthus annuus</name>
    <name type="common">Common sunflower</name>
    <dbReference type="NCBI Taxonomy" id="4232"/>
    <lineage>
        <taxon>Eukaryota</taxon>
        <taxon>Viridiplantae</taxon>
        <taxon>Streptophyta</taxon>
        <taxon>Embryophyta</taxon>
        <taxon>Tracheophyta</taxon>
        <taxon>Spermatophyta</taxon>
        <taxon>Magnoliopsida</taxon>
        <taxon>eudicotyledons</taxon>
        <taxon>Gunneridae</taxon>
        <taxon>Pentapetalae</taxon>
        <taxon>asterids</taxon>
        <taxon>campanulids</taxon>
        <taxon>Asterales</taxon>
        <taxon>Asteraceae</taxon>
        <taxon>Asteroideae</taxon>
        <taxon>Heliantheae alliance</taxon>
        <taxon>Heliantheae</taxon>
        <taxon>Helianthus</taxon>
    </lineage>
</organism>
<dbReference type="EMBL" id="CM007891">
    <property type="protein sequence ID" value="OTG34299.1"/>
    <property type="molecule type" value="Genomic_DNA"/>
</dbReference>
<accession>A0A251VG99</accession>
<evidence type="ECO:0000256" key="1">
    <source>
        <dbReference type="SAM" id="MobiDB-lite"/>
    </source>
</evidence>
<dbReference type="Proteomes" id="UP000215914">
    <property type="component" value="Chromosome 2"/>
</dbReference>
<dbReference type="InParanoid" id="A0A251VG99"/>
<dbReference type="AlphaFoldDB" id="A0A251VG99"/>
<name>A0A251VG99_HELAN</name>
<gene>
    <name evidence="2" type="ORF">HannXRQ_Chr02g0044221</name>
</gene>
<feature type="region of interest" description="Disordered" evidence="1">
    <location>
        <begin position="60"/>
        <end position="84"/>
    </location>
</feature>